<organism evidence="2 3">
    <name type="scientific">Mytilus edulis</name>
    <name type="common">Blue mussel</name>
    <dbReference type="NCBI Taxonomy" id="6550"/>
    <lineage>
        <taxon>Eukaryota</taxon>
        <taxon>Metazoa</taxon>
        <taxon>Spiralia</taxon>
        <taxon>Lophotrochozoa</taxon>
        <taxon>Mollusca</taxon>
        <taxon>Bivalvia</taxon>
        <taxon>Autobranchia</taxon>
        <taxon>Pteriomorphia</taxon>
        <taxon>Mytilida</taxon>
        <taxon>Mytiloidea</taxon>
        <taxon>Mytilidae</taxon>
        <taxon>Mytilinae</taxon>
        <taxon>Mytilus</taxon>
    </lineage>
</organism>
<dbReference type="GO" id="GO:0061630">
    <property type="term" value="F:ubiquitin protein ligase activity"/>
    <property type="evidence" value="ECO:0007669"/>
    <property type="project" value="UniProtKB-EC"/>
</dbReference>
<dbReference type="SUPFAM" id="SSF52540">
    <property type="entry name" value="P-loop containing nucleoside triphosphate hydrolases"/>
    <property type="match status" value="1"/>
</dbReference>
<sequence>MNVFINVLADQLKKLSSSVFFRTPNLMSMLKENVSPTVKSSLIKALENVSKDFASRSVNACRSAQAESVIGKSSDSSADILAERTAGMIRWEDSNHLVVLFHQNVQTVSALYRNVHDVPQSVQKLFESQVKNKLVDFKEKSSDELKTQLLMLTRRSSIRMNTTGLQNVMSNYVLTPDNLLKMVLISLRVNSKVPVLIMGETGCGKTSLISFLAKICGVNFDVFGIHAGIDDSDITTKFYEVNQNALKNISEQYWLFLDEINTCNHLGLITDLLCHRMFIGKDLAPNLTLLAACNPYRLRDEKDILTTGLQGK</sequence>
<name>A0A8S3RGR1_MYTED</name>
<keyword evidence="2" id="KW-0808">Transferase</keyword>
<dbReference type="PANTHER" id="PTHR22605">
    <property type="entry name" value="RZ-TYPE DOMAIN-CONTAINING PROTEIN"/>
    <property type="match status" value="1"/>
</dbReference>
<dbReference type="Proteomes" id="UP000683360">
    <property type="component" value="Unassembled WGS sequence"/>
</dbReference>
<dbReference type="AlphaFoldDB" id="A0A8S3RGR1"/>
<comment type="caution">
    <text evidence="2">The sequence shown here is derived from an EMBL/GenBank/DDBJ whole genome shotgun (WGS) entry which is preliminary data.</text>
</comment>
<keyword evidence="2" id="KW-0012">Acyltransferase</keyword>
<dbReference type="GO" id="GO:0005524">
    <property type="term" value="F:ATP binding"/>
    <property type="evidence" value="ECO:0007669"/>
    <property type="project" value="InterPro"/>
</dbReference>
<feature type="domain" description="ATPase dynein-related AAA" evidence="1">
    <location>
        <begin position="194"/>
        <end position="264"/>
    </location>
</feature>
<gene>
    <name evidence="2" type="ORF">MEDL_22020</name>
</gene>
<evidence type="ECO:0000313" key="3">
    <source>
        <dbReference type="Proteomes" id="UP000683360"/>
    </source>
</evidence>
<proteinExistence type="predicted"/>
<dbReference type="Pfam" id="PF07728">
    <property type="entry name" value="AAA_5"/>
    <property type="match status" value="1"/>
</dbReference>
<dbReference type="InterPro" id="IPR011704">
    <property type="entry name" value="ATPase_dyneun-rel_AAA"/>
</dbReference>
<dbReference type="CDD" id="cd00009">
    <property type="entry name" value="AAA"/>
    <property type="match status" value="1"/>
</dbReference>
<accession>A0A8S3RGR1</accession>
<evidence type="ECO:0000313" key="2">
    <source>
        <dbReference type="EMBL" id="CAG2207747.1"/>
    </source>
</evidence>
<dbReference type="EMBL" id="CAJPWZ010001090">
    <property type="protein sequence ID" value="CAG2207747.1"/>
    <property type="molecule type" value="Genomic_DNA"/>
</dbReference>
<dbReference type="GO" id="GO:0016887">
    <property type="term" value="F:ATP hydrolysis activity"/>
    <property type="evidence" value="ECO:0007669"/>
    <property type="project" value="InterPro"/>
</dbReference>
<dbReference type="InterPro" id="IPR031248">
    <property type="entry name" value="RNF213"/>
</dbReference>
<dbReference type="PANTHER" id="PTHR22605:SF1">
    <property type="entry name" value="RZ-TYPE DOMAIN-CONTAINING PROTEIN"/>
    <property type="match status" value="1"/>
</dbReference>
<dbReference type="OrthoDB" id="2400221at2759"/>
<protein>
    <submittedName>
        <fullName evidence="2">RNF213</fullName>
        <ecNumber evidence="2">2.3.2.27</ecNumber>
    </submittedName>
</protein>
<dbReference type="EC" id="2.3.2.27" evidence="2"/>
<dbReference type="InterPro" id="IPR027417">
    <property type="entry name" value="P-loop_NTPase"/>
</dbReference>
<reference evidence="2" key="1">
    <citation type="submission" date="2021-03" db="EMBL/GenBank/DDBJ databases">
        <authorList>
            <person name="Bekaert M."/>
        </authorList>
    </citation>
    <scope>NUCLEOTIDE SEQUENCE</scope>
</reference>
<evidence type="ECO:0000259" key="1">
    <source>
        <dbReference type="Pfam" id="PF07728"/>
    </source>
</evidence>
<keyword evidence="3" id="KW-1185">Reference proteome</keyword>
<dbReference type="Gene3D" id="3.40.50.300">
    <property type="entry name" value="P-loop containing nucleotide triphosphate hydrolases"/>
    <property type="match status" value="1"/>
</dbReference>